<reference evidence="2" key="1">
    <citation type="journal article" date="2019" name="Int. J. Syst. Evol. Microbiol.">
        <title>The Global Catalogue of Microorganisms (GCM) 10K type strain sequencing project: providing services to taxonomists for standard genome sequencing and annotation.</title>
        <authorList>
            <consortium name="The Broad Institute Genomics Platform"/>
            <consortium name="The Broad Institute Genome Sequencing Center for Infectious Disease"/>
            <person name="Wu L."/>
            <person name="Ma J."/>
        </authorList>
    </citation>
    <scope>NUCLEOTIDE SEQUENCE [LARGE SCALE GENOMIC DNA]</scope>
    <source>
        <strain evidence="2">CGMCC 1.18578</strain>
    </source>
</reference>
<dbReference type="Proteomes" id="UP001596108">
    <property type="component" value="Unassembled WGS sequence"/>
</dbReference>
<keyword evidence="2" id="KW-1185">Reference proteome</keyword>
<sequence length="168" mass="18879">MSTNNVYLVDTNILVEAYNRYYSFDIAPTFWSSLVDKARAGQVVSIDRVKAEIDGYGEDDALKQWVNREFGEWFVPTDNPQVIGAYREVIGWATGHDQFTPAAKAEFASVADSWLVACAKANNYVLVTHESFSAGAKKRVLIPNACQAHNIPHMNTFDMMRRLNVRLG</sequence>
<evidence type="ECO:0000313" key="2">
    <source>
        <dbReference type="Proteomes" id="UP001596108"/>
    </source>
</evidence>
<dbReference type="InterPro" id="IPR016541">
    <property type="entry name" value="UCP008505"/>
</dbReference>
<evidence type="ECO:0000313" key="1">
    <source>
        <dbReference type="EMBL" id="MFC5532270.1"/>
    </source>
</evidence>
<accession>A0ABW0R7P5</accession>
<protein>
    <submittedName>
        <fullName evidence="1">DUF4411 family protein</fullName>
    </submittedName>
</protein>
<dbReference type="InterPro" id="IPR029060">
    <property type="entry name" value="PIN-like_dom_sf"/>
</dbReference>
<dbReference type="SUPFAM" id="SSF88723">
    <property type="entry name" value="PIN domain-like"/>
    <property type="match status" value="1"/>
</dbReference>
<gene>
    <name evidence="1" type="ORF">ACFPQ4_22880</name>
</gene>
<dbReference type="EMBL" id="JBHSNC010000057">
    <property type="protein sequence ID" value="MFC5532270.1"/>
    <property type="molecule type" value="Genomic_DNA"/>
</dbReference>
<comment type="caution">
    <text evidence="1">The sequence shown here is derived from an EMBL/GenBank/DDBJ whole genome shotgun (WGS) entry which is preliminary data.</text>
</comment>
<proteinExistence type="predicted"/>
<organism evidence="1 2">
    <name type="scientific">Cohnella yongneupensis</name>
    <dbReference type="NCBI Taxonomy" id="425006"/>
    <lineage>
        <taxon>Bacteria</taxon>
        <taxon>Bacillati</taxon>
        <taxon>Bacillota</taxon>
        <taxon>Bacilli</taxon>
        <taxon>Bacillales</taxon>
        <taxon>Paenibacillaceae</taxon>
        <taxon>Cohnella</taxon>
    </lineage>
</organism>
<dbReference type="RefSeq" id="WP_378114239.1">
    <property type="nucleotide sequence ID" value="NZ_JBHSNC010000057.1"/>
</dbReference>
<name>A0ABW0R7P5_9BACL</name>
<dbReference type="Pfam" id="PF14367">
    <property type="entry name" value="DUF4411"/>
    <property type="match status" value="1"/>
</dbReference>